<feature type="repeat" description="TPR" evidence="1">
    <location>
        <begin position="897"/>
        <end position="930"/>
    </location>
</feature>
<evidence type="ECO:0000313" key="3">
    <source>
        <dbReference type="EMBL" id="MBO0937682.1"/>
    </source>
</evidence>
<feature type="domain" description="CHAT" evidence="2">
    <location>
        <begin position="119"/>
        <end position="399"/>
    </location>
</feature>
<dbReference type="AlphaFoldDB" id="A0A939GJN5"/>
<gene>
    <name evidence="3" type="ORF">J2I47_14080</name>
</gene>
<evidence type="ECO:0000256" key="1">
    <source>
        <dbReference type="PROSITE-ProRule" id="PRU00339"/>
    </source>
</evidence>
<dbReference type="InterPro" id="IPR019734">
    <property type="entry name" value="TPR_rpt"/>
</dbReference>
<reference evidence="3" key="1">
    <citation type="submission" date="2021-03" db="EMBL/GenBank/DDBJ databases">
        <title>Fibrella sp. HMF5335 genome sequencing and assembly.</title>
        <authorList>
            <person name="Kang H."/>
            <person name="Kim H."/>
            <person name="Bae S."/>
            <person name="Joh K."/>
        </authorList>
    </citation>
    <scope>NUCLEOTIDE SEQUENCE</scope>
    <source>
        <strain evidence="3">HMF5335</strain>
    </source>
</reference>
<feature type="repeat" description="TPR" evidence="1">
    <location>
        <begin position="857"/>
        <end position="890"/>
    </location>
</feature>
<feature type="repeat" description="TPR" evidence="1">
    <location>
        <begin position="1057"/>
        <end position="1090"/>
    </location>
</feature>
<keyword evidence="1" id="KW-0802">TPR repeat</keyword>
<dbReference type="EMBL" id="JAFMYV010000006">
    <property type="protein sequence ID" value="MBO0937682.1"/>
    <property type="molecule type" value="Genomic_DNA"/>
</dbReference>
<evidence type="ECO:0000259" key="2">
    <source>
        <dbReference type="Pfam" id="PF12770"/>
    </source>
</evidence>
<organism evidence="3 4">
    <name type="scientific">Fibrella rubiginis</name>
    <dbReference type="NCBI Taxonomy" id="2817060"/>
    <lineage>
        <taxon>Bacteria</taxon>
        <taxon>Pseudomonadati</taxon>
        <taxon>Bacteroidota</taxon>
        <taxon>Cytophagia</taxon>
        <taxon>Cytophagales</taxon>
        <taxon>Spirosomataceae</taxon>
        <taxon>Fibrella</taxon>
    </lineage>
</organism>
<keyword evidence="4" id="KW-1185">Reference proteome</keyword>
<dbReference type="PROSITE" id="PS50005">
    <property type="entry name" value="TPR"/>
    <property type="match status" value="3"/>
</dbReference>
<dbReference type="RefSeq" id="WP_207365222.1">
    <property type="nucleotide sequence ID" value="NZ_JAFMYV010000006.1"/>
</dbReference>
<dbReference type="Gene3D" id="1.25.40.10">
    <property type="entry name" value="Tetratricopeptide repeat domain"/>
    <property type="match status" value="1"/>
</dbReference>
<evidence type="ECO:0000313" key="4">
    <source>
        <dbReference type="Proteomes" id="UP000664034"/>
    </source>
</evidence>
<dbReference type="SUPFAM" id="SSF52540">
    <property type="entry name" value="P-loop containing nucleoside triphosphate hydrolases"/>
    <property type="match status" value="1"/>
</dbReference>
<dbReference type="Pfam" id="PF13424">
    <property type="entry name" value="TPR_12"/>
    <property type="match status" value="3"/>
</dbReference>
<dbReference type="Proteomes" id="UP000664034">
    <property type="component" value="Unassembled WGS sequence"/>
</dbReference>
<proteinExistence type="predicted"/>
<dbReference type="Pfam" id="PF12770">
    <property type="entry name" value="CHAT"/>
    <property type="match status" value="1"/>
</dbReference>
<accession>A0A939GJN5</accession>
<dbReference type="SMART" id="SM00028">
    <property type="entry name" value="TPR"/>
    <property type="match status" value="6"/>
</dbReference>
<dbReference type="InterPro" id="IPR011990">
    <property type="entry name" value="TPR-like_helical_dom_sf"/>
</dbReference>
<name>A0A939GJN5_9BACT</name>
<dbReference type="InterPro" id="IPR024983">
    <property type="entry name" value="CHAT_dom"/>
</dbReference>
<comment type="caution">
    <text evidence="3">The sequence shown here is derived from an EMBL/GenBank/DDBJ whole genome shotgun (WGS) entry which is preliminary data.</text>
</comment>
<dbReference type="SUPFAM" id="SSF48452">
    <property type="entry name" value="TPR-like"/>
    <property type="match status" value="2"/>
</dbReference>
<dbReference type="PANTHER" id="PTHR10098">
    <property type="entry name" value="RAPSYN-RELATED"/>
    <property type="match status" value="1"/>
</dbReference>
<protein>
    <submittedName>
        <fullName evidence="3">Tetratricopeptide repeat protein</fullName>
    </submittedName>
</protein>
<dbReference type="Gene3D" id="3.40.50.300">
    <property type="entry name" value="P-loop containing nucleotide triphosphate hydrolases"/>
    <property type="match status" value="1"/>
</dbReference>
<sequence length="1177" mass="132138">MTHQHNINNGIIRADGNVYIGDTIYYTIQQRFQDSHSVLFLRFEATDAGHYMARLSAKNAQSGIVDHYEQAVAVTIPPALFEEVEAFQAMRRTMGGQIRIGTAPSAAPIQAEAALTNLLHQTFFGGNVGAAIGQFMTLLQQGKLAELLLVISTDDDALLQLPWEMVLACLSTGADALPPNTFGLIRSHLATLDAFAPQGQTNRNAPLKVLFVLALPENMPEHAKQLQLENELRQLIEVAQNPINQPPLVIEILDCASLTDITDAITKRSHDIVHISGHGAYQADEQEGVLLLEDEDGNQLTVTGSQLGAVFSPLKSVKLLVINACETAAGEAKGNVARQLAEVGLPAVLAMRFSVSDDAARQFARQFYSSLAAGDSLTKAVYDARQYLWQGTARQRQVNPQAAIAAEWFTPVLFQNQGIGSLINRQQSYDSKTHEAFYPPLTFRRSQHTRLIGEDFIGRKRILIQLRQGFNQHKAMCLHGMGGLGKTTTAEAFANHYRTHHGNPPVLLFRKGNHAIEEMSILNRLVAVWKKRANPDADVMEEMEAVLKNPDVPTLEKLQAVIDTCLRACPMLLLFDNAEDVHDEQGRFYSADLCDFLRHLLCHLPKPSQILFTTRYAIADLHDDLTHLPLGQMTFAEQYRYIQASERLSRLPNAQQNLLYARFDGLPRAFEFLEGILTNSVAFDLDQLAEVESRLMENLLLGTLYNSLTDTERAVFAHASVLTGRVPVAALVHVLEQPEATLTPILRVLQQKALCFGHDDAVEIHTLTRAWLRQQGHLTPEDTKPLAYRAGQYYHAQPIWDDQLLAKDYYEQAEAWDDYANSTLIISDNFRKIGFNSKAKDLCEDLLRRNISPHTNANSIGLMGSISLSTGRYDEALEFFMKSLSICISIKDIRGEAENYNNIGGVYNETQRPSEALFYFKKALKIRRKINDLRGLGSSLNNISLIYFRQERYDAAISCVKESLILKKKVRDISGKSVAYGNMAMLYLKQNKYGKAIYYCNKGLNIRLALDEKNGIVSILGMLGVINERLKQFDVARSYYEDSYEIAVSIHNVPGKVHALRALGNLFYLQKNYDLALSHYLESMQLQKLTSNQKIYDLPSFLKTLTNIGFIYHKHFSNYMEAIRYKRQAVLLASNIEDAAIYIGEIFEEIGQSRFDEIWTLIENEENAARNTNSTSH</sequence>
<dbReference type="InterPro" id="IPR027417">
    <property type="entry name" value="P-loop_NTPase"/>
</dbReference>